<dbReference type="Proteomes" id="UP000199524">
    <property type="component" value="Chromosome I"/>
</dbReference>
<name>A0A1H1VWK4_9PSED</name>
<keyword evidence="2" id="KW-1185">Reference proteome</keyword>
<dbReference type="AlphaFoldDB" id="A0A1H1VWK4"/>
<accession>A0A1H1VWK4</accession>
<dbReference type="EMBL" id="LT629777">
    <property type="protein sequence ID" value="SDS88429.1"/>
    <property type="molecule type" value="Genomic_DNA"/>
</dbReference>
<evidence type="ECO:0000313" key="1">
    <source>
        <dbReference type="EMBL" id="SDS88429.1"/>
    </source>
</evidence>
<evidence type="ECO:0000313" key="2">
    <source>
        <dbReference type="Proteomes" id="UP000199524"/>
    </source>
</evidence>
<dbReference type="RefSeq" id="WP_090206249.1">
    <property type="nucleotide sequence ID" value="NZ_LT629777.1"/>
</dbReference>
<sequence length="376" mass="42459">MPLTAFSVSRQQELDVDQLLQLFADQHQRPKLKRSEPIPEIWKQVIHADVECPACFAKGAELVRATSSKVTGEAIKQAYFRFPGGHHVFCDFAALSPGEAPEGLVQFSSTARDGLSRAVRDLVCKGIHLGLLDQARIRSMREWFHNKKASAGFQVTLDPKVFQWVAAVQAAAWPVRYQPQWLTISNELLGVPGFQMKTAMEVMLCRRHESLLTFLSERTVMLRPMVSRIEKLLNANSSRVVFDPTILKVEYGATFELSRFISNHYHPIQKALGRSYVDVKACKPLMAFTALLLFLSDWDLNKAASLFAQIASYRGDADQNLGNVMGLNPFHDYDSWAALKVLQEIPVQEYEAYDLDHRPKEWMIEAEAALAMGQSF</sequence>
<dbReference type="GeneID" id="300208068"/>
<gene>
    <name evidence="1" type="ORF">SAMN05216598_3114</name>
</gene>
<protein>
    <submittedName>
        <fullName evidence="1">Uncharacterized protein</fullName>
    </submittedName>
</protein>
<reference evidence="2" key="1">
    <citation type="submission" date="2016-10" db="EMBL/GenBank/DDBJ databases">
        <authorList>
            <person name="Varghese N."/>
            <person name="Submissions S."/>
        </authorList>
    </citation>
    <scope>NUCLEOTIDE SEQUENCE [LARGE SCALE GENOMIC DNA]</scope>
    <source>
        <strain evidence="2">ATCC 23835</strain>
    </source>
</reference>
<organism evidence="1 2">
    <name type="scientific">Pseudomonas asplenii</name>
    <dbReference type="NCBI Taxonomy" id="53407"/>
    <lineage>
        <taxon>Bacteria</taxon>
        <taxon>Pseudomonadati</taxon>
        <taxon>Pseudomonadota</taxon>
        <taxon>Gammaproteobacteria</taxon>
        <taxon>Pseudomonadales</taxon>
        <taxon>Pseudomonadaceae</taxon>
        <taxon>Pseudomonas</taxon>
    </lineage>
</organism>
<proteinExistence type="predicted"/>